<proteinExistence type="predicted"/>
<gene>
    <name evidence="1" type="ORF">O6H91_18G069000</name>
</gene>
<comment type="caution">
    <text evidence="1">The sequence shown here is derived from an EMBL/GenBank/DDBJ whole genome shotgun (WGS) entry which is preliminary data.</text>
</comment>
<protein>
    <submittedName>
        <fullName evidence="1">Uncharacterized protein</fullName>
    </submittedName>
</protein>
<evidence type="ECO:0000313" key="2">
    <source>
        <dbReference type="Proteomes" id="UP001162992"/>
    </source>
</evidence>
<sequence length="106" mass="11879">MGFCFSHVVVISRHRSCCQQRTAIFLGGHINLIDTVIALSAVAVAEICTSRTRFLMSFKPNPYFEDTKLVRVFRFSDDGTTSVSGTSIHWKDGMDDEPDDDDDNES</sequence>
<dbReference type="Proteomes" id="UP001162992">
    <property type="component" value="Chromosome 18"/>
</dbReference>
<organism evidence="1 2">
    <name type="scientific">Diphasiastrum complanatum</name>
    <name type="common">Issler's clubmoss</name>
    <name type="synonym">Lycopodium complanatum</name>
    <dbReference type="NCBI Taxonomy" id="34168"/>
    <lineage>
        <taxon>Eukaryota</taxon>
        <taxon>Viridiplantae</taxon>
        <taxon>Streptophyta</taxon>
        <taxon>Embryophyta</taxon>
        <taxon>Tracheophyta</taxon>
        <taxon>Lycopodiopsida</taxon>
        <taxon>Lycopodiales</taxon>
        <taxon>Lycopodiaceae</taxon>
        <taxon>Lycopodioideae</taxon>
        <taxon>Diphasiastrum</taxon>
    </lineage>
</organism>
<name>A0ACC2B2D4_DIPCM</name>
<evidence type="ECO:0000313" key="1">
    <source>
        <dbReference type="EMBL" id="KAJ7523932.1"/>
    </source>
</evidence>
<reference evidence="2" key="1">
    <citation type="journal article" date="2024" name="Proc. Natl. Acad. Sci. U.S.A.">
        <title>Extraordinary preservation of gene collinearity over three hundred million years revealed in homosporous lycophytes.</title>
        <authorList>
            <person name="Li C."/>
            <person name="Wickell D."/>
            <person name="Kuo L.Y."/>
            <person name="Chen X."/>
            <person name="Nie B."/>
            <person name="Liao X."/>
            <person name="Peng D."/>
            <person name="Ji J."/>
            <person name="Jenkins J."/>
            <person name="Williams M."/>
            <person name="Shu S."/>
            <person name="Plott C."/>
            <person name="Barry K."/>
            <person name="Rajasekar S."/>
            <person name="Grimwood J."/>
            <person name="Han X."/>
            <person name="Sun S."/>
            <person name="Hou Z."/>
            <person name="He W."/>
            <person name="Dai G."/>
            <person name="Sun C."/>
            <person name="Schmutz J."/>
            <person name="Leebens-Mack J.H."/>
            <person name="Li F.W."/>
            <person name="Wang L."/>
        </authorList>
    </citation>
    <scope>NUCLEOTIDE SEQUENCE [LARGE SCALE GENOMIC DNA]</scope>
    <source>
        <strain evidence="2">cv. PW_Plant_1</strain>
    </source>
</reference>
<accession>A0ACC2B2D4</accession>
<keyword evidence="2" id="KW-1185">Reference proteome</keyword>
<dbReference type="EMBL" id="CM055109">
    <property type="protein sequence ID" value="KAJ7523932.1"/>
    <property type="molecule type" value="Genomic_DNA"/>
</dbReference>